<dbReference type="EMBL" id="FZNW01000002">
    <property type="protein sequence ID" value="SNR31617.1"/>
    <property type="molecule type" value="Genomic_DNA"/>
</dbReference>
<evidence type="ECO:0000313" key="1">
    <source>
        <dbReference type="EMBL" id="SNR31617.1"/>
    </source>
</evidence>
<reference evidence="1 2" key="1">
    <citation type="submission" date="2017-06" db="EMBL/GenBank/DDBJ databases">
        <authorList>
            <person name="Kim H.J."/>
            <person name="Triplett B.A."/>
        </authorList>
    </citation>
    <scope>NUCLEOTIDE SEQUENCE [LARGE SCALE GENOMIC DNA]</scope>
    <source>
        <strain evidence="1 2">DSM 45207</strain>
    </source>
</reference>
<proteinExistence type="predicted"/>
<dbReference type="AlphaFoldDB" id="A0A238VC43"/>
<accession>A0A238VC43</accession>
<dbReference type="RefSeq" id="WP_089299673.1">
    <property type="nucleotide sequence ID" value="NZ_FZNW01000002.1"/>
</dbReference>
<gene>
    <name evidence="1" type="ORF">SAMN06265360_1026</name>
</gene>
<sequence>MALALEGFAGALALSGECEAAATLLGTATALRESAGASLPQAERDDIDRVSATARDALGEERFEFAYHHGTALDLDTARAMGLR</sequence>
<evidence type="ECO:0000313" key="2">
    <source>
        <dbReference type="Proteomes" id="UP000198348"/>
    </source>
</evidence>
<organism evidence="1 2">
    <name type="scientific">Haloechinothrix alba</name>
    <dbReference type="NCBI Taxonomy" id="664784"/>
    <lineage>
        <taxon>Bacteria</taxon>
        <taxon>Bacillati</taxon>
        <taxon>Actinomycetota</taxon>
        <taxon>Actinomycetes</taxon>
        <taxon>Pseudonocardiales</taxon>
        <taxon>Pseudonocardiaceae</taxon>
        <taxon>Haloechinothrix</taxon>
    </lineage>
</organism>
<protein>
    <submittedName>
        <fullName evidence="1">Uncharacterized protein</fullName>
    </submittedName>
</protein>
<dbReference type="Proteomes" id="UP000198348">
    <property type="component" value="Unassembled WGS sequence"/>
</dbReference>
<keyword evidence="2" id="KW-1185">Reference proteome</keyword>
<name>A0A238VC43_9PSEU</name>